<keyword evidence="4" id="KW-1185">Reference proteome</keyword>
<dbReference type="Pfam" id="PF00407">
    <property type="entry name" value="Bet_v_1"/>
    <property type="match status" value="1"/>
</dbReference>
<dbReference type="InterPro" id="IPR052006">
    <property type="entry name" value="MLP-like"/>
</dbReference>
<evidence type="ECO:0000313" key="3">
    <source>
        <dbReference type="EMBL" id="KAJ7954242.1"/>
    </source>
</evidence>
<dbReference type="Proteomes" id="UP001163823">
    <property type="component" value="Chromosome 10"/>
</dbReference>
<proteinExistence type="inferred from homology"/>
<comment type="caution">
    <text evidence="3">The sequence shown here is derived from an EMBL/GenBank/DDBJ whole genome shotgun (WGS) entry which is preliminary data.</text>
</comment>
<dbReference type="PANTHER" id="PTHR31338">
    <property type="entry name" value="POLYKETIDE CYCLASE/DEHYDRASE AND LIPID TRANSPORT SUPERFAMILY PROTEIN"/>
    <property type="match status" value="1"/>
</dbReference>
<sequence length="155" mass="17675">MALHGKLEDEMEINMPAAKFYNIWKSEGHHVSTATPNRIHAVHVHEGDWGAADSVKIWKYTVGTYIDGTTGVFKEKLEFNDETKTVSLVGLEGDVMKEYKVYKPTYQCIPKGEGSSLLKMTLEYERASENIPPPDKYMRFMVDLAKDIEEHHLKA</sequence>
<dbReference type="InterPro" id="IPR000916">
    <property type="entry name" value="Bet_v_I/MLP"/>
</dbReference>
<organism evidence="3 4">
    <name type="scientific">Quillaja saponaria</name>
    <name type="common">Soap bark tree</name>
    <dbReference type="NCBI Taxonomy" id="32244"/>
    <lineage>
        <taxon>Eukaryota</taxon>
        <taxon>Viridiplantae</taxon>
        <taxon>Streptophyta</taxon>
        <taxon>Embryophyta</taxon>
        <taxon>Tracheophyta</taxon>
        <taxon>Spermatophyta</taxon>
        <taxon>Magnoliopsida</taxon>
        <taxon>eudicotyledons</taxon>
        <taxon>Gunneridae</taxon>
        <taxon>Pentapetalae</taxon>
        <taxon>rosids</taxon>
        <taxon>fabids</taxon>
        <taxon>Fabales</taxon>
        <taxon>Quillajaceae</taxon>
        <taxon>Quillaja</taxon>
    </lineage>
</organism>
<dbReference type="PANTHER" id="PTHR31338:SF20">
    <property type="entry name" value="BET V I_MAJOR LATEX PROTEIN DOMAIN-CONTAINING PROTEIN"/>
    <property type="match status" value="1"/>
</dbReference>
<dbReference type="AlphaFoldDB" id="A0AAD7LAL8"/>
<dbReference type="Gene3D" id="3.30.530.20">
    <property type="match status" value="1"/>
</dbReference>
<dbReference type="KEGG" id="qsa:O6P43_025845"/>
<reference evidence="3" key="1">
    <citation type="journal article" date="2023" name="Science">
        <title>Elucidation of the pathway for biosynthesis of saponin adjuvants from the soapbark tree.</title>
        <authorList>
            <person name="Reed J."/>
            <person name="Orme A."/>
            <person name="El-Demerdash A."/>
            <person name="Owen C."/>
            <person name="Martin L.B.B."/>
            <person name="Misra R.C."/>
            <person name="Kikuchi S."/>
            <person name="Rejzek M."/>
            <person name="Martin A.C."/>
            <person name="Harkess A."/>
            <person name="Leebens-Mack J."/>
            <person name="Louveau T."/>
            <person name="Stephenson M.J."/>
            <person name="Osbourn A."/>
        </authorList>
    </citation>
    <scope>NUCLEOTIDE SEQUENCE</scope>
    <source>
        <strain evidence="3">S10</strain>
    </source>
</reference>
<evidence type="ECO:0000313" key="4">
    <source>
        <dbReference type="Proteomes" id="UP001163823"/>
    </source>
</evidence>
<accession>A0AAD7LAL8</accession>
<gene>
    <name evidence="3" type="ORF">O6P43_025845</name>
</gene>
<dbReference type="EMBL" id="JARAOO010000010">
    <property type="protein sequence ID" value="KAJ7954242.1"/>
    <property type="molecule type" value="Genomic_DNA"/>
</dbReference>
<evidence type="ECO:0000256" key="1">
    <source>
        <dbReference type="ARBA" id="ARBA00038242"/>
    </source>
</evidence>
<name>A0AAD7LAL8_QUISA</name>
<dbReference type="GO" id="GO:0006952">
    <property type="term" value="P:defense response"/>
    <property type="evidence" value="ECO:0007669"/>
    <property type="project" value="InterPro"/>
</dbReference>
<comment type="similarity">
    <text evidence="1">Belongs to the MLP family.</text>
</comment>
<dbReference type="SUPFAM" id="SSF55961">
    <property type="entry name" value="Bet v1-like"/>
    <property type="match status" value="1"/>
</dbReference>
<feature type="domain" description="Bet v I/Major latex protein" evidence="2">
    <location>
        <begin position="2"/>
        <end position="155"/>
    </location>
</feature>
<dbReference type="CDD" id="cd07816">
    <property type="entry name" value="Bet_v1-like"/>
    <property type="match status" value="1"/>
</dbReference>
<evidence type="ECO:0000259" key="2">
    <source>
        <dbReference type="SMART" id="SM01037"/>
    </source>
</evidence>
<dbReference type="SMART" id="SM01037">
    <property type="entry name" value="Bet_v_1"/>
    <property type="match status" value="1"/>
</dbReference>
<protein>
    <submittedName>
        <fullName evidence="3">MLP-like protein</fullName>
    </submittedName>
</protein>
<dbReference type="InterPro" id="IPR023393">
    <property type="entry name" value="START-like_dom_sf"/>
</dbReference>